<dbReference type="EMBL" id="JBHTCO010000041">
    <property type="protein sequence ID" value="MFC7395003.1"/>
    <property type="molecule type" value="Genomic_DNA"/>
</dbReference>
<dbReference type="EC" id="3.1.3.-" evidence="1"/>
<dbReference type="NCBIfam" id="TIGR00099">
    <property type="entry name" value="Cof-subfamily"/>
    <property type="match status" value="1"/>
</dbReference>
<evidence type="ECO:0000313" key="1">
    <source>
        <dbReference type="EMBL" id="MFC7395003.1"/>
    </source>
</evidence>
<comment type="caution">
    <text evidence="1">The sequence shown here is derived from an EMBL/GenBank/DDBJ whole genome shotgun (WGS) entry which is preliminary data.</text>
</comment>
<evidence type="ECO:0000313" key="2">
    <source>
        <dbReference type="Proteomes" id="UP001596505"/>
    </source>
</evidence>
<dbReference type="PANTHER" id="PTHR10000">
    <property type="entry name" value="PHOSPHOSERINE PHOSPHATASE"/>
    <property type="match status" value="1"/>
</dbReference>
<name>A0ABW2Q5T0_9BACL</name>
<dbReference type="Gene3D" id="3.30.1240.10">
    <property type="match status" value="1"/>
</dbReference>
<reference evidence="2" key="1">
    <citation type="journal article" date="2019" name="Int. J. Syst. Evol. Microbiol.">
        <title>The Global Catalogue of Microorganisms (GCM) 10K type strain sequencing project: providing services to taxonomists for standard genome sequencing and annotation.</title>
        <authorList>
            <consortium name="The Broad Institute Genomics Platform"/>
            <consortium name="The Broad Institute Genome Sequencing Center for Infectious Disease"/>
            <person name="Wu L."/>
            <person name="Ma J."/>
        </authorList>
    </citation>
    <scope>NUCLEOTIDE SEQUENCE [LARGE SCALE GENOMIC DNA]</scope>
    <source>
        <strain evidence="2">CGMCC 1.16305</strain>
    </source>
</reference>
<dbReference type="Gene3D" id="3.40.50.1000">
    <property type="entry name" value="HAD superfamily/HAD-like"/>
    <property type="match status" value="1"/>
</dbReference>
<dbReference type="SFLD" id="SFLDG01140">
    <property type="entry name" value="C2.B:_Phosphomannomutase_and_P"/>
    <property type="match status" value="1"/>
</dbReference>
<dbReference type="Proteomes" id="UP001596505">
    <property type="component" value="Unassembled WGS sequence"/>
</dbReference>
<dbReference type="NCBIfam" id="TIGR01484">
    <property type="entry name" value="HAD-SF-IIB"/>
    <property type="match status" value="1"/>
</dbReference>
<protein>
    <submittedName>
        <fullName evidence="1">Cof-type HAD-IIB family hydrolase</fullName>
        <ecNumber evidence="1">3.1.3.-</ecNumber>
    </submittedName>
</protein>
<dbReference type="PROSITE" id="PS01228">
    <property type="entry name" value="COF_1"/>
    <property type="match status" value="1"/>
</dbReference>
<dbReference type="InterPro" id="IPR023214">
    <property type="entry name" value="HAD_sf"/>
</dbReference>
<keyword evidence="2" id="KW-1185">Reference proteome</keyword>
<dbReference type="SFLD" id="SFLDG01144">
    <property type="entry name" value="C2.B.4:_PGP_Like"/>
    <property type="match status" value="1"/>
</dbReference>
<dbReference type="SFLD" id="SFLDS00003">
    <property type="entry name" value="Haloacid_Dehalogenase"/>
    <property type="match status" value="1"/>
</dbReference>
<dbReference type="InterPro" id="IPR000150">
    <property type="entry name" value="Cof"/>
</dbReference>
<dbReference type="Pfam" id="PF08282">
    <property type="entry name" value="Hydrolase_3"/>
    <property type="match status" value="1"/>
</dbReference>
<dbReference type="RefSeq" id="WP_380969052.1">
    <property type="nucleotide sequence ID" value="NZ_JBHTCO010000041.1"/>
</dbReference>
<dbReference type="PANTHER" id="PTHR10000:SF55">
    <property type="entry name" value="5-AMINO-6-(5-PHOSPHO-D-RIBITYLAMINO)URACIL PHOSPHATASE YCSE"/>
    <property type="match status" value="1"/>
</dbReference>
<accession>A0ABW2Q5T0</accession>
<gene>
    <name evidence="1" type="ORF">ACFQRG_19000</name>
</gene>
<dbReference type="InterPro" id="IPR036412">
    <property type="entry name" value="HAD-like_sf"/>
</dbReference>
<dbReference type="InterPro" id="IPR006379">
    <property type="entry name" value="HAD-SF_hydro_IIB"/>
</dbReference>
<dbReference type="GO" id="GO:0016787">
    <property type="term" value="F:hydrolase activity"/>
    <property type="evidence" value="ECO:0007669"/>
    <property type="project" value="UniProtKB-KW"/>
</dbReference>
<dbReference type="CDD" id="cd07516">
    <property type="entry name" value="HAD_Pase"/>
    <property type="match status" value="1"/>
</dbReference>
<dbReference type="SUPFAM" id="SSF56784">
    <property type="entry name" value="HAD-like"/>
    <property type="match status" value="1"/>
</dbReference>
<organism evidence="1 2">
    <name type="scientific">Scopulibacillus cellulosilyticus</name>
    <dbReference type="NCBI Taxonomy" id="2665665"/>
    <lineage>
        <taxon>Bacteria</taxon>
        <taxon>Bacillati</taxon>
        <taxon>Bacillota</taxon>
        <taxon>Bacilli</taxon>
        <taxon>Bacillales</taxon>
        <taxon>Sporolactobacillaceae</taxon>
        <taxon>Scopulibacillus</taxon>
    </lineage>
</organism>
<keyword evidence="1" id="KW-0378">Hydrolase</keyword>
<proteinExistence type="predicted"/>
<sequence length="283" mass="32079">MKLIAIDLDGTLLSKKGTISTENINAIHEAQKQGHIVVICSGRSLHDTKNILKRADINCPIITGNGAVSYHGKELLQELILPEQVIKELLPLLEKWGLYFELYTNQGIHLLKKGKGQLEEEIRRLKEKDAHFPVEWATQEKDIQFQQYGLHYINDYKDINLADLGVYKIFILSFDQEMLRQLERLLNKRQDLSITSSGWYKLEIAHTKVSKGNALAMMANHLTIPIKDTVAIGDNLNDLSMFHVSGMGIAMGNALEEVKAESTYTTKNYDEDGVAYALRHYVL</sequence>